<proteinExistence type="inferred from homology"/>
<keyword evidence="6" id="KW-1185">Reference proteome</keyword>
<dbReference type="SMR" id="A2FHA5"/>
<keyword evidence="4" id="KW-0175">Coiled coil</keyword>
<feature type="coiled-coil region" evidence="4">
    <location>
        <begin position="204"/>
        <end position="238"/>
    </location>
</feature>
<evidence type="ECO:0000256" key="2">
    <source>
        <dbReference type="ARBA" id="ARBA00006190"/>
    </source>
</evidence>
<dbReference type="PANTHER" id="PTHR22761:SF10">
    <property type="entry name" value="GH13992P"/>
    <property type="match status" value="1"/>
</dbReference>
<dbReference type="InParanoid" id="A2FHA5"/>
<dbReference type="GO" id="GO:0005771">
    <property type="term" value="C:multivesicular body"/>
    <property type="evidence" value="ECO:0000318"/>
    <property type="project" value="GO_Central"/>
</dbReference>
<gene>
    <name evidence="5" type="ORF">TVAG_256430</name>
</gene>
<protein>
    <submittedName>
        <fullName evidence="5">SNF7 family protein</fullName>
    </submittedName>
</protein>
<evidence type="ECO:0000256" key="4">
    <source>
        <dbReference type="SAM" id="Coils"/>
    </source>
</evidence>
<keyword evidence="3" id="KW-0967">Endosome</keyword>
<dbReference type="Pfam" id="PF03357">
    <property type="entry name" value="Snf7"/>
    <property type="match status" value="1"/>
</dbReference>
<dbReference type="EMBL" id="DS113792">
    <property type="protein sequence ID" value="EAX95702.1"/>
    <property type="molecule type" value="Genomic_DNA"/>
</dbReference>
<evidence type="ECO:0000313" key="5">
    <source>
        <dbReference type="EMBL" id="EAX95702.1"/>
    </source>
</evidence>
<dbReference type="GO" id="GO:0006900">
    <property type="term" value="P:vesicle budding from membrane"/>
    <property type="evidence" value="ECO:0000318"/>
    <property type="project" value="GO_Central"/>
</dbReference>
<name>A2FHA5_TRIV3</name>
<evidence type="ECO:0000256" key="3">
    <source>
        <dbReference type="ARBA" id="ARBA00022753"/>
    </source>
</evidence>
<reference evidence="5" key="2">
    <citation type="journal article" date="2007" name="Science">
        <title>Draft genome sequence of the sexually transmitted pathogen Trichomonas vaginalis.</title>
        <authorList>
            <person name="Carlton J.M."/>
            <person name="Hirt R.P."/>
            <person name="Silva J.C."/>
            <person name="Delcher A.L."/>
            <person name="Schatz M."/>
            <person name="Zhao Q."/>
            <person name="Wortman J.R."/>
            <person name="Bidwell S.L."/>
            <person name="Alsmark U.C.M."/>
            <person name="Besteiro S."/>
            <person name="Sicheritz-Ponten T."/>
            <person name="Noel C.J."/>
            <person name="Dacks J.B."/>
            <person name="Foster P.G."/>
            <person name="Simillion C."/>
            <person name="Van de Peer Y."/>
            <person name="Miranda-Saavedra D."/>
            <person name="Barton G.J."/>
            <person name="Westrop G.D."/>
            <person name="Mueller S."/>
            <person name="Dessi D."/>
            <person name="Fiori P.L."/>
            <person name="Ren Q."/>
            <person name="Paulsen I."/>
            <person name="Zhang H."/>
            <person name="Bastida-Corcuera F.D."/>
            <person name="Simoes-Barbosa A."/>
            <person name="Brown M.T."/>
            <person name="Hayes R.D."/>
            <person name="Mukherjee M."/>
            <person name="Okumura C.Y."/>
            <person name="Schneider R."/>
            <person name="Smith A.J."/>
            <person name="Vanacova S."/>
            <person name="Villalvazo M."/>
            <person name="Haas B.J."/>
            <person name="Pertea M."/>
            <person name="Feldblyum T.V."/>
            <person name="Utterback T.R."/>
            <person name="Shu C.L."/>
            <person name="Osoegawa K."/>
            <person name="de Jong P.J."/>
            <person name="Hrdy I."/>
            <person name="Horvathova L."/>
            <person name="Zubacova Z."/>
            <person name="Dolezal P."/>
            <person name="Malik S.B."/>
            <person name="Logsdon J.M. Jr."/>
            <person name="Henze K."/>
            <person name="Gupta A."/>
            <person name="Wang C.C."/>
            <person name="Dunne R.L."/>
            <person name="Upcroft J.A."/>
            <person name="Upcroft P."/>
            <person name="White O."/>
            <person name="Salzberg S.L."/>
            <person name="Tang P."/>
            <person name="Chiu C.-H."/>
            <person name="Lee Y.-S."/>
            <person name="Embley T.M."/>
            <person name="Coombs G.H."/>
            <person name="Mottram J.C."/>
            <person name="Tachezy J."/>
            <person name="Fraser-Liggett C.M."/>
            <person name="Johnson P.J."/>
        </authorList>
    </citation>
    <scope>NUCLEOTIDE SEQUENCE [LARGE SCALE GENOMIC DNA]</scope>
    <source>
        <strain evidence="5">G3</strain>
    </source>
</reference>
<dbReference type="RefSeq" id="XP_001308632.1">
    <property type="nucleotide sequence ID" value="XM_001308631.1"/>
</dbReference>
<dbReference type="Pfam" id="PF25880">
    <property type="entry name" value="WHD_CHMP7_1st"/>
    <property type="match status" value="1"/>
</dbReference>
<dbReference type="VEuPathDB" id="TrichDB:TVAGG3_1006880"/>
<comment type="subcellular location">
    <subcellularLocation>
        <location evidence="1">Endosome</location>
    </subcellularLocation>
</comment>
<dbReference type="GO" id="GO:0032511">
    <property type="term" value="P:late endosome to vacuole transport via multivesicular body sorting pathway"/>
    <property type="evidence" value="ECO:0000318"/>
    <property type="project" value="GO_Central"/>
</dbReference>
<dbReference type="GO" id="GO:0009898">
    <property type="term" value="C:cytoplasmic side of plasma membrane"/>
    <property type="evidence" value="ECO:0000318"/>
    <property type="project" value="GO_Central"/>
</dbReference>
<comment type="similarity">
    <text evidence="2">Belongs to the SNF7 family.</text>
</comment>
<accession>A2FHA5</accession>
<dbReference type="InterPro" id="IPR005024">
    <property type="entry name" value="Snf7_fam"/>
</dbReference>
<dbReference type="GO" id="GO:0000815">
    <property type="term" value="C:ESCRT III complex"/>
    <property type="evidence" value="ECO:0000318"/>
    <property type="project" value="GO_Central"/>
</dbReference>
<dbReference type="AlphaFoldDB" id="A2FHA5"/>
<evidence type="ECO:0000256" key="1">
    <source>
        <dbReference type="ARBA" id="ARBA00004177"/>
    </source>
</evidence>
<dbReference type="PANTHER" id="PTHR22761">
    <property type="entry name" value="CHARGED MULTIVESICULAR BODY PROTEIN"/>
    <property type="match status" value="1"/>
</dbReference>
<evidence type="ECO:0000313" key="6">
    <source>
        <dbReference type="Proteomes" id="UP000001542"/>
    </source>
</evidence>
<dbReference type="Proteomes" id="UP000001542">
    <property type="component" value="Unassembled WGS sequence"/>
</dbReference>
<dbReference type="OrthoDB" id="10250120at2759"/>
<reference evidence="5" key="1">
    <citation type="submission" date="2006-10" db="EMBL/GenBank/DDBJ databases">
        <authorList>
            <person name="Amadeo P."/>
            <person name="Zhao Q."/>
            <person name="Wortman J."/>
            <person name="Fraser-Liggett C."/>
            <person name="Carlton J."/>
        </authorList>
    </citation>
    <scope>NUCLEOTIDE SEQUENCE</scope>
    <source>
        <strain evidence="5">G3</strain>
    </source>
</reference>
<dbReference type="KEGG" id="tva:4753464"/>
<organism evidence="5 6">
    <name type="scientific">Trichomonas vaginalis (strain ATCC PRA-98 / G3)</name>
    <dbReference type="NCBI Taxonomy" id="412133"/>
    <lineage>
        <taxon>Eukaryota</taxon>
        <taxon>Metamonada</taxon>
        <taxon>Parabasalia</taxon>
        <taxon>Trichomonadida</taxon>
        <taxon>Trichomonadidae</taxon>
        <taxon>Trichomonas</taxon>
    </lineage>
</organism>
<sequence>MAEMRFPQLHRILQRSFAPDRFNELYRVMPSREVDARQWDTQINFWTEILTRWIRDSEIVEVRVGEIIPSLVWGEALPPIIPTIQHLIYTKQCKLAEDCNQTSILQRIVKFIKQKEITNDTVIIFPHNLKNVCERVSHEVTSNGAGISDFVLNDTELQGYAIDVSLPVLKWGLIENGYAKRVGDVYFFINSTYKDISIDLATSISNSKSMIKQLEKAIEENEHKIDELRARAIKYERNGQHSAALNTMRILKQRENTQSSYNNMQNNLTIHLNNIERGEINKLSLSSLDQYNKLIKNQINTIDIDQADKLITDSIDLNDNLNEITSTLSENLVTFDDTELDEELSQLMREPEPEKSSNSSYLTNNSEKQIKYSNAITYDDNSQKKVQIVLAK</sequence>
<dbReference type="VEuPathDB" id="TrichDB:TVAG_256430"/>